<gene>
    <name evidence="2" type="primary">AVEN_81058_1</name>
    <name evidence="2" type="ORF">TNIN_14571</name>
</gene>
<evidence type="ECO:0000313" key="3">
    <source>
        <dbReference type="Proteomes" id="UP000886998"/>
    </source>
</evidence>
<proteinExistence type="predicted"/>
<feature type="transmembrane region" description="Helical" evidence="1">
    <location>
        <begin position="156"/>
        <end position="177"/>
    </location>
</feature>
<keyword evidence="1" id="KW-0472">Membrane</keyword>
<evidence type="ECO:0000313" key="2">
    <source>
        <dbReference type="EMBL" id="GFY78503.1"/>
    </source>
</evidence>
<protein>
    <submittedName>
        <fullName evidence="2">Uncharacterized protein</fullName>
    </submittedName>
</protein>
<dbReference type="Proteomes" id="UP000886998">
    <property type="component" value="Unassembled WGS sequence"/>
</dbReference>
<dbReference type="OrthoDB" id="6441194at2759"/>
<dbReference type="EMBL" id="BMAV01023042">
    <property type="protein sequence ID" value="GFY78503.1"/>
    <property type="molecule type" value="Genomic_DNA"/>
</dbReference>
<keyword evidence="1" id="KW-1133">Transmembrane helix</keyword>
<sequence>MLPVTVLRWFGFIQQQKPSFKSSSITFFLQFSMLIVYLDSVLMYIIANEKAELPRKVILGKIYCLSSNLIAIGMLIRKRRSLISLLNKTGFICYPFSEKMINIITSCVLALLFSYGAIFVFILKYAGDDYAFTFFFYKLPLESEILKYVILYHKALVYFFLYATFPGLVVLLFCSLCHRCSCVLRNLTKELDKCPLDKFTVEIQVKYLKCRRRVIELLEKIQDTFSLIVFILFSASFSSCFAMVGQLLFYSYKPSALGLLSDILCNSVSALICLISIFWIPGEVPIQMEKFNQVIRKKFELRACLNIVQENLSLERVLCEEKVFVLSGCSLVHFRKHFVLTVLGTILTYGLLIMNLDLLSYH</sequence>
<organism evidence="2 3">
    <name type="scientific">Trichonephila inaurata madagascariensis</name>
    <dbReference type="NCBI Taxonomy" id="2747483"/>
    <lineage>
        <taxon>Eukaryota</taxon>
        <taxon>Metazoa</taxon>
        <taxon>Ecdysozoa</taxon>
        <taxon>Arthropoda</taxon>
        <taxon>Chelicerata</taxon>
        <taxon>Arachnida</taxon>
        <taxon>Araneae</taxon>
        <taxon>Araneomorphae</taxon>
        <taxon>Entelegynae</taxon>
        <taxon>Araneoidea</taxon>
        <taxon>Nephilidae</taxon>
        <taxon>Trichonephila</taxon>
        <taxon>Trichonephila inaurata</taxon>
    </lineage>
</organism>
<reference evidence="2" key="1">
    <citation type="submission" date="2020-08" db="EMBL/GenBank/DDBJ databases">
        <title>Multicomponent nature underlies the extraordinary mechanical properties of spider dragline silk.</title>
        <authorList>
            <person name="Kono N."/>
            <person name="Nakamura H."/>
            <person name="Mori M."/>
            <person name="Yoshida Y."/>
            <person name="Ohtoshi R."/>
            <person name="Malay A.D."/>
            <person name="Moran D.A.P."/>
            <person name="Tomita M."/>
            <person name="Numata K."/>
            <person name="Arakawa K."/>
        </authorList>
    </citation>
    <scope>NUCLEOTIDE SEQUENCE</scope>
</reference>
<name>A0A8X6YU87_9ARAC</name>
<dbReference type="AlphaFoldDB" id="A0A8X6YU87"/>
<feature type="transmembrane region" description="Helical" evidence="1">
    <location>
        <begin position="338"/>
        <end position="356"/>
    </location>
</feature>
<keyword evidence="1" id="KW-0812">Transmembrane</keyword>
<feature type="transmembrane region" description="Helical" evidence="1">
    <location>
        <begin position="25"/>
        <end position="46"/>
    </location>
</feature>
<feature type="transmembrane region" description="Helical" evidence="1">
    <location>
        <begin position="256"/>
        <end position="280"/>
    </location>
</feature>
<feature type="transmembrane region" description="Helical" evidence="1">
    <location>
        <begin position="58"/>
        <end position="76"/>
    </location>
</feature>
<feature type="transmembrane region" description="Helical" evidence="1">
    <location>
        <begin position="227"/>
        <end position="250"/>
    </location>
</feature>
<feature type="transmembrane region" description="Helical" evidence="1">
    <location>
        <begin position="101"/>
        <end position="123"/>
    </location>
</feature>
<keyword evidence="3" id="KW-1185">Reference proteome</keyword>
<evidence type="ECO:0000256" key="1">
    <source>
        <dbReference type="SAM" id="Phobius"/>
    </source>
</evidence>
<accession>A0A8X6YU87</accession>
<comment type="caution">
    <text evidence="2">The sequence shown here is derived from an EMBL/GenBank/DDBJ whole genome shotgun (WGS) entry which is preliminary data.</text>
</comment>